<dbReference type="Gene3D" id="3.60.40.10">
    <property type="entry name" value="PPM-type phosphatase domain"/>
    <property type="match status" value="1"/>
</dbReference>
<comment type="caution">
    <text evidence="5">The sequence shown here is derived from an EMBL/GenBank/DDBJ whole genome shotgun (WGS) entry which is preliminary data.</text>
</comment>
<feature type="transmembrane region" description="Helical" evidence="3">
    <location>
        <begin position="45"/>
        <end position="65"/>
    </location>
</feature>
<dbReference type="Pfam" id="PF07228">
    <property type="entry name" value="SpoIIE"/>
    <property type="match status" value="1"/>
</dbReference>
<dbReference type="PANTHER" id="PTHR43156:SF2">
    <property type="entry name" value="STAGE II SPORULATION PROTEIN E"/>
    <property type="match status" value="1"/>
</dbReference>
<feature type="region of interest" description="Disordered" evidence="2">
    <location>
        <begin position="1"/>
        <end position="43"/>
    </location>
</feature>
<evidence type="ECO:0000256" key="1">
    <source>
        <dbReference type="ARBA" id="ARBA00022801"/>
    </source>
</evidence>
<reference evidence="6" key="1">
    <citation type="journal article" date="2019" name="Int. J. Syst. Evol. Microbiol.">
        <title>The Global Catalogue of Microorganisms (GCM) 10K type strain sequencing project: providing services to taxonomists for standard genome sequencing and annotation.</title>
        <authorList>
            <consortium name="The Broad Institute Genomics Platform"/>
            <consortium name="The Broad Institute Genome Sequencing Center for Infectious Disease"/>
            <person name="Wu L."/>
            <person name="Ma J."/>
        </authorList>
    </citation>
    <scope>NUCLEOTIDE SEQUENCE [LARGE SCALE GENOMIC DNA]</scope>
    <source>
        <strain evidence="6">JCM 6922</strain>
    </source>
</reference>
<keyword evidence="6" id="KW-1185">Reference proteome</keyword>
<sequence length="392" mass="41309">MIRIKAGAPRRVRPRTTSRAPAHPGLPARARPGARRPSREDGRGPLLRALALGLPTVLGATAITYRLVSPTAPQNGLGARVVTGAVFFAAGTGLVLHVRRGLLRELRQARRVAGAAQSALLRPPPPRIDGLDIAAVQLSADPGAAIGGDLYEAVGTEHGVRVLMGDVRGHGIAAVETAAAVLGSFREAVHDEAELPGVLRRLDRALARHLRRRSGDEYAAAEEFVTVLLLEIRPDGEVRALNCGHPWPYLLDATRVEQLAGAECLPPLGPFPLPPDLSPVHCGHLLPGQALFLHTDGAEDARDAGGRFFPLAAALTGALHEHPVPVPQAVLRFVLTALLRHTGDAPPDDVALLVLRNDRPPQHPPTAGGRDRDGSVAGPRPATSNAQPTTSL</sequence>
<evidence type="ECO:0000256" key="3">
    <source>
        <dbReference type="SAM" id="Phobius"/>
    </source>
</evidence>
<dbReference type="InterPro" id="IPR001932">
    <property type="entry name" value="PPM-type_phosphatase-like_dom"/>
</dbReference>
<keyword evidence="3" id="KW-0472">Membrane</keyword>
<evidence type="ECO:0000313" key="6">
    <source>
        <dbReference type="Proteomes" id="UP001500460"/>
    </source>
</evidence>
<feature type="transmembrane region" description="Helical" evidence="3">
    <location>
        <begin position="77"/>
        <end position="98"/>
    </location>
</feature>
<proteinExistence type="predicted"/>
<protein>
    <recommendedName>
        <fullName evidence="4">PPM-type phosphatase domain-containing protein</fullName>
    </recommendedName>
</protein>
<keyword evidence="1" id="KW-0378">Hydrolase</keyword>
<feature type="compositionally biased region" description="Polar residues" evidence="2">
    <location>
        <begin position="382"/>
        <end position="392"/>
    </location>
</feature>
<dbReference type="RefSeq" id="WP_344607168.1">
    <property type="nucleotide sequence ID" value="NZ_BAAATK010000039.1"/>
</dbReference>
<feature type="region of interest" description="Disordered" evidence="2">
    <location>
        <begin position="357"/>
        <end position="392"/>
    </location>
</feature>
<dbReference type="EMBL" id="BAAATK010000039">
    <property type="protein sequence ID" value="GAA2451193.1"/>
    <property type="molecule type" value="Genomic_DNA"/>
</dbReference>
<evidence type="ECO:0000259" key="4">
    <source>
        <dbReference type="SMART" id="SM00331"/>
    </source>
</evidence>
<evidence type="ECO:0000313" key="5">
    <source>
        <dbReference type="EMBL" id="GAA2451193.1"/>
    </source>
</evidence>
<dbReference type="Proteomes" id="UP001500460">
    <property type="component" value="Unassembled WGS sequence"/>
</dbReference>
<evidence type="ECO:0000256" key="2">
    <source>
        <dbReference type="SAM" id="MobiDB-lite"/>
    </source>
</evidence>
<dbReference type="SMART" id="SM00331">
    <property type="entry name" value="PP2C_SIG"/>
    <property type="match status" value="1"/>
</dbReference>
<keyword evidence="3" id="KW-0812">Transmembrane</keyword>
<name>A0ABP5XE13_9ACTN</name>
<feature type="domain" description="PPM-type phosphatase" evidence="4">
    <location>
        <begin position="128"/>
        <end position="357"/>
    </location>
</feature>
<gene>
    <name evidence="5" type="ORF">GCM10010421_49650</name>
</gene>
<dbReference type="InterPro" id="IPR052016">
    <property type="entry name" value="Bact_Sigma-Reg"/>
</dbReference>
<accession>A0ABP5XE13</accession>
<dbReference type="PANTHER" id="PTHR43156">
    <property type="entry name" value="STAGE II SPORULATION PROTEIN E-RELATED"/>
    <property type="match status" value="1"/>
</dbReference>
<keyword evidence="3" id="KW-1133">Transmembrane helix</keyword>
<dbReference type="InterPro" id="IPR036457">
    <property type="entry name" value="PPM-type-like_dom_sf"/>
</dbReference>
<organism evidence="5 6">
    <name type="scientific">Streptomyces glaucus</name>
    <dbReference type="NCBI Taxonomy" id="284029"/>
    <lineage>
        <taxon>Bacteria</taxon>
        <taxon>Bacillati</taxon>
        <taxon>Actinomycetota</taxon>
        <taxon>Actinomycetes</taxon>
        <taxon>Kitasatosporales</taxon>
        <taxon>Streptomycetaceae</taxon>
        <taxon>Streptomyces</taxon>
    </lineage>
</organism>
<feature type="compositionally biased region" description="Low complexity" evidence="2">
    <location>
        <begin position="19"/>
        <end position="31"/>
    </location>
</feature>